<proteinExistence type="predicted"/>
<comment type="caution">
    <text evidence="1">The sequence shown here is derived from an EMBL/GenBank/DDBJ whole genome shotgun (WGS) entry which is preliminary data.</text>
</comment>
<dbReference type="PANTHER" id="PTHR21192:SF2">
    <property type="entry name" value="NADH DEHYDROGENASE [UBIQUINONE] 1 ALPHA SUBCOMPLEX ASSEMBLY FACTOR 3"/>
    <property type="match status" value="1"/>
</dbReference>
<dbReference type="SUPFAM" id="SSF64076">
    <property type="entry name" value="MTH938-like"/>
    <property type="match status" value="1"/>
</dbReference>
<reference evidence="1 2" key="1">
    <citation type="submission" date="2022-07" db="EMBL/GenBank/DDBJ databases">
        <title>Genome-wide signatures of adaptation to extreme environments.</title>
        <authorList>
            <person name="Cho C.H."/>
            <person name="Yoon H.S."/>
        </authorList>
    </citation>
    <scope>NUCLEOTIDE SEQUENCE [LARGE SCALE GENOMIC DNA]</scope>
    <source>
        <strain evidence="1 2">DBV 063 E5</strain>
    </source>
</reference>
<name>A0AAV9IVM2_CYACA</name>
<keyword evidence="2" id="KW-1185">Reference proteome</keyword>
<dbReference type="GO" id="GO:0005743">
    <property type="term" value="C:mitochondrial inner membrane"/>
    <property type="evidence" value="ECO:0007669"/>
    <property type="project" value="TreeGrafter"/>
</dbReference>
<evidence type="ECO:0008006" key="3">
    <source>
        <dbReference type="Google" id="ProtNLM"/>
    </source>
</evidence>
<dbReference type="Pfam" id="PF04430">
    <property type="entry name" value="DUF498"/>
    <property type="match status" value="1"/>
</dbReference>
<dbReference type="InterPro" id="IPR036748">
    <property type="entry name" value="MTH938-like_sf"/>
</dbReference>
<dbReference type="AlphaFoldDB" id="A0AAV9IVM2"/>
<dbReference type="InterPro" id="IPR007523">
    <property type="entry name" value="NDUFAF3/AAMDC"/>
</dbReference>
<dbReference type="Proteomes" id="UP001301350">
    <property type="component" value="Unassembled WGS sequence"/>
</dbReference>
<evidence type="ECO:0000313" key="1">
    <source>
        <dbReference type="EMBL" id="KAK4536360.1"/>
    </source>
</evidence>
<protein>
    <recommendedName>
        <fullName evidence="3">NADH dehydrogenase [ubiquinone] 1 alpha subcomplex assembly factor 3</fullName>
    </recommendedName>
</protein>
<sequence>MNCAIQAPAAALRSNMACRRALRRVGGHLSLWERLTSPNSYPYVLWLRPCSAATTGGNRPPSPAGIDTRARRISEELRILVSHRAPHAFQNAVRVNAYQRSGFTVNGFLLKGTALLLLSNCIIGLPRLQRVSQLTGEVLAVFELLEQRPSILLVGIGETQAASLAYWQQVPNACRSYLEQSLRMRYEVTTASNACATFNFLNDENRLPAALLFPLHMTADEP</sequence>
<accession>A0AAV9IVM2</accession>
<organism evidence="1 2">
    <name type="scientific">Cyanidium caldarium</name>
    <name type="common">Red alga</name>
    <dbReference type="NCBI Taxonomy" id="2771"/>
    <lineage>
        <taxon>Eukaryota</taxon>
        <taxon>Rhodophyta</taxon>
        <taxon>Bangiophyceae</taxon>
        <taxon>Cyanidiales</taxon>
        <taxon>Cyanidiaceae</taxon>
        <taxon>Cyanidium</taxon>
    </lineage>
</organism>
<evidence type="ECO:0000313" key="2">
    <source>
        <dbReference type="Proteomes" id="UP001301350"/>
    </source>
</evidence>
<dbReference type="GO" id="GO:0032981">
    <property type="term" value="P:mitochondrial respiratory chain complex I assembly"/>
    <property type="evidence" value="ECO:0007669"/>
    <property type="project" value="TreeGrafter"/>
</dbReference>
<dbReference type="EMBL" id="JANCYW010000008">
    <property type="protein sequence ID" value="KAK4536360.1"/>
    <property type="molecule type" value="Genomic_DNA"/>
</dbReference>
<dbReference type="PANTHER" id="PTHR21192">
    <property type="entry name" value="NUCLEAR PROTEIN E3-3"/>
    <property type="match status" value="1"/>
</dbReference>
<dbReference type="Gene3D" id="3.40.1230.10">
    <property type="entry name" value="MTH938-like"/>
    <property type="match status" value="1"/>
</dbReference>
<gene>
    <name evidence="1" type="ORF">CDCA_CDCA08G2385</name>
</gene>